<evidence type="ECO:0000256" key="1">
    <source>
        <dbReference type="SAM" id="Phobius"/>
    </source>
</evidence>
<dbReference type="EMBL" id="JBHSOW010000043">
    <property type="protein sequence ID" value="MFC5649896.1"/>
    <property type="molecule type" value="Genomic_DNA"/>
</dbReference>
<evidence type="ECO:0000313" key="3">
    <source>
        <dbReference type="Proteomes" id="UP001596047"/>
    </source>
</evidence>
<sequence>MIFFKIFLSRFLMLLFTSLFICPAIIFSVLVLGLTSSWKSGAFMLGTALLLQLTVKLYSINLLIHRNKERERRFTLESLGNNEVPPPLSEIYLELLSQQREQELIVGKIVDQGTDTSPKQ</sequence>
<gene>
    <name evidence="2" type="ORF">ACFPYJ_12345</name>
</gene>
<keyword evidence="3" id="KW-1185">Reference proteome</keyword>
<keyword evidence="1" id="KW-1133">Transmembrane helix</keyword>
<feature type="transmembrane region" description="Helical" evidence="1">
    <location>
        <begin position="12"/>
        <end position="35"/>
    </location>
</feature>
<name>A0ABW0VVN3_9BACL</name>
<feature type="transmembrane region" description="Helical" evidence="1">
    <location>
        <begin position="41"/>
        <end position="64"/>
    </location>
</feature>
<accession>A0ABW0VVN3</accession>
<evidence type="ECO:0008006" key="4">
    <source>
        <dbReference type="Google" id="ProtNLM"/>
    </source>
</evidence>
<keyword evidence="1" id="KW-0812">Transmembrane</keyword>
<protein>
    <recommendedName>
        <fullName evidence="4">Sensor histidine kinase</fullName>
    </recommendedName>
</protein>
<organism evidence="2 3">
    <name type="scientific">Paenibacillus solisilvae</name>
    <dbReference type="NCBI Taxonomy" id="2486751"/>
    <lineage>
        <taxon>Bacteria</taxon>
        <taxon>Bacillati</taxon>
        <taxon>Bacillota</taxon>
        <taxon>Bacilli</taxon>
        <taxon>Bacillales</taxon>
        <taxon>Paenibacillaceae</taxon>
        <taxon>Paenibacillus</taxon>
    </lineage>
</organism>
<proteinExistence type="predicted"/>
<dbReference type="RefSeq" id="WP_379188445.1">
    <property type="nucleotide sequence ID" value="NZ_JBHSOW010000043.1"/>
</dbReference>
<comment type="caution">
    <text evidence="2">The sequence shown here is derived from an EMBL/GenBank/DDBJ whole genome shotgun (WGS) entry which is preliminary data.</text>
</comment>
<keyword evidence="1" id="KW-0472">Membrane</keyword>
<dbReference type="Proteomes" id="UP001596047">
    <property type="component" value="Unassembled WGS sequence"/>
</dbReference>
<reference evidence="3" key="1">
    <citation type="journal article" date="2019" name="Int. J. Syst. Evol. Microbiol.">
        <title>The Global Catalogue of Microorganisms (GCM) 10K type strain sequencing project: providing services to taxonomists for standard genome sequencing and annotation.</title>
        <authorList>
            <consortium name="The Broad Institute Genomics Platform"/>
            <consortium name="The Broad Institute Genome Sequencing Center for Infectious Disease"/>
            <person name="Wu L."/>
            <person name="Ma J."/>
        </authorList>
    </citation>
    <scope>NUCLEOTIDE SEQUENCE [LARGE SCALE GENOMIC DNA]</scope>
    <source>
        <strain evidence="3">CGMCC 1.3240</strain>
    </source>
</reference>
<evidence type="ECO:0000313" key="2">
    <source>
        <dbReference type="EMBL" id="MFC5649896.1"/>
    </source>
</evidence>